<dbReference type="InterPro" id="IPR045175">
    <property type="entry name" value="M28_fam"/>
</dbReference>
<dbReference type="RefSeq" id="WP_245858542.1">
    <property type="nucleotide sequence ID" value="NZ_OBMI01000003.1"/>
</dbReference>
<evidence type="ECO:0000256" key="1">
    <source>
        <dbReference type="SAM" id="Phobius"/>
    </source>
</evidence>
<feature type="transmembrane region" description="Helical" evidence="1">
    <location>
        <begin position="348"/>
        <end position="369"/>
    </location>
</feature>
<dbReference type="SUPFAM" id="SSF53187">
    <property type="entry name" value="Zn-dependent exopeptidases"/>
    <property type="match status" value="1"/>
</dbReference>
<dbReference type="AlphaFoldDB" id="A0A285R184"/>
<dbReference type="PANTHER" id="PTHR12147">
    <property type="entry name" value="METALLOPEPTIDASE M28 FAMILY MEMBER"/>
    <property type="match status" value="1"/>
</dbReference>
<feature type="transmembrane region" description="Helical" evidence="1">
    <location>
        <begin position="524"/>
        <end position="541"/>
    </location>
</feature>
<keyword evidence="1" id="KW-0812">Transmembrane</keyword>
<keyword evidence="1" id="KW-0472">Membrane</keyword>
<keyword evidence="4" id="KW-1185">Reference proteome</keyword>
<evidence type="ECO:0000259" key="2">
    <source>
        <dbReference type="Pfam" id="PF04389"/>
    </source>
</evidence>
<reference evidence="3 4" key="1">
    <citation type="submission" date="2017-07" db="EMBL/GenBank/DDBJ databases">
        <authorList>
            <person name="Sun Z.S."/>
            <person name="Albrecht U."/>
            <person name="Echele G."/>
            <person name="Lee C.C."/>
        </authorList>
    </citation>
    <scope>NUCLEOTIDE SEQUENCE [LARGE SCALE GENOMIC DNA]</scope>
    <source>
        <strain evidence="3 4">CGMCC 1.12672</strain>
    </source>
</reference>
<keyword evidence="1" id="KW-1133">Transmembrane helix</keyword>
<sequence length="555" mass="57370">MLLALTGAILLAVLATTPPRPVGSDAPARSFSAARAMADVRVVAGAPRPTGSVANAAVRTYLARRLRALGLRVEEQRGTLDARGRERLARWSGAPATPPIVNLVATLAGRDPGAPAILLMAHHDSVWGSPGAADDAAGVAAILEVVRALRGDGVPARSLIVLMTDAEELGLQGARTFFARPHPPIGAIVNLETRGGGGRATMFETGAASGGMMTLFAAHVRRPVATSLSTFIYQRLPNSTDYTIAKRRGVPGYNFAFIGRPALYHSPLATPERLDQGALQDLGRQVLDLTRGLLNAATLPGPAADRTFYDAYGIALVSYPTALGWLLLAVACAGYAIAGRGQARIGPIARGAGAIVVLILLAAVLLYLVNGVSGGWGRVNYYDRLAAIPRLQVQALLVCVGAALLVHRWLAGSVATAIGAALPLLVLGVVAQALAPTASYVIVVPLMLGGIALAIARWSRAGGTAALVAAAALGVGYMLGFGFFVMQAVGPGLPMIAALPLAISMVLLLPLVPAAASPQWSRRSAAVLLSVALGIALWVRLDPIAPTVPAYRETR</sequence>
<gene>
    <name evidence="3" type="ORF">SAMN06297144_3018</name>
</gene>
<protein>
    <submittedName>
        <fullName evidence="3">Peptidase family M28</fullName>
    </submittedName>
</protein>
<dbReference type="InterPro" id="IPR007484">
    <property type="entry name" value="Peptidase_M28"/>
</dbReference>
<dbReference type="GO" id="GO:0006508">
    <property type="term" value="P:proteolysis"/>
    <property type="evidence" value="ECO:0007669"/>
    <property type="project" value="InterPro"/>
</dbReference>
<dbReference type="Pfam" id="PF04389">
    <property type="entry name" value="Peptidase_M28"/>
    <property type="match status" value="1"/>
</dbReference>
<evidence type="ECO:0000313" key="3">
    <source>
        <dbReference type="EMBL" id="SOB87880.1"/>
    </source>
</evidence>
<proteinExistence type="predicted"/>
<evidence type="ECO:0000313" key="4">
    <source>
        <dbReference type="Proteomes" id="UP000219494"/>
    </source>
</evidence>
<dbReference type="EMBL" id="OBMI01000003">
    <property type="protein sequence ID" value="SOB87880.1"/>
    <property type="molecule type" value="Genomic_DNA"/>
</dbReference>
<dbReference type="Proteomes" id="UP000219494">
    <property type="component" value="Unassembled WGS sequence"/>
</dbReference>
<feature type="transmembrane region" description="Helical" evidence="1">
    <location>
        <begin position="492"/>
        <end position="512"/>
    </location>
</feature>
<accession>A0A285R184</accession>
<feature type="transmembrane region" description="Helical" evidence="1">
    <location>
        <begin position="389"/>
        <end position="407"/>
    </location>
</feature>
<dbReference type="GO" id="GO:0008235">
    <property type="term" value="F:metalloexopeptidase activity"/>
    <property type="evidence" value="ECO:0007669"/>
    <property type="project" value="InterPro"/>
</dbReference>
<feature type="transmembrane region" description="Helical" evidence="1">
    <location>
        <begin position="440"/>
        <end position="458"/>
    </location>
</feature>
<feature type="transmembrane region" description="Helical" evidence="1">
    <location>
        <begin position="414"/>
        <end position="434"/>
    </location>
</feature>
<organism evidence="3 4">
    <name type="scientific">Sphingomonas guangdongensis</name>
    <dbReference type="NCBI Taxonomy" id="1141890"/>
    <lineage>
        <taxon>Bacteria</taxon>
        <taxon>Pseudomonadati</taxon>
        <taxon>Pseudomonadota</taxon>
        <taxon>Alphaproteobacteria</taxon>
        <taxon>Sphingomonadales</taxon>
        <taxon>Sphingomonadaceae</taxon>
        <taxon>Sphingomonas</taxon>
    </lineage>
</organism>
<dbReference type="PANTHER" id="PTHR12147:SF26">
    <property type="entry name" value="PEPTIDASE M28 DOMAIN-CONTAINING PROTEIN"/>
    <property type="match status" value="1"/>
</dbReference>
<feature type="domain" description="Peptidase M28" evidence="2">
    <location>
        <begin position="102"/>
        <end position="289"/>
    </location>
</feature>
<feature type="transmembrane region" description="Helical" evidence="1">
    <location>
        <begin position="465"/>
        <end position="486"/>
    </location>
</feature>
<dbReference type="Gene3D" id="3.40.630.10">
    <property type="entry name" value="Zn peptidases"/>
    <property type="match status" value="1"/>
</dbReference>
<name>A0A285R184_9SPHN</name>
<feature type="transmembrane region" description="Helical" evidence="1">
    <location>
        <begin position="312"/>
        <end position="336"/>
    </location>
</feature>